<dbReference type="EMBL" id="QGNA01000001">
    <property type="protein sequence ID" value="PWS38762.1"/>
    <property type="molecule type" value="Genomic_DNA"/>
</dbReference>
<feature type="region of interest" description="Disordered" evidence="1">
    <location>
        <begin position="1"/>
        <end position="72"/>
    </location>
</feature>
<evidence type="ECO:0000313" key="3">
    <source>
        <dbReference type="Proteomes" id="UP000245765"/>
    </source>
</evidence>
<organism evidence="2 3">
    <name type="scientific">Falsiroseomonas bella</name>
    <dbReference type="NCBI Taxonomy" id="2184016"/>
    <lineage>
        <taxon>Bacteria</taxon>
        <taxon>Pseudomonadati</taxon>
        <taxon>Pseudomonadota</taxon>
        <taxon>Alphaproteobacteria</taxon>
        <taxon>Acetobacterales</taxon>
        <taxon>Roseomonadaceae</taxon>
        <taxon>Falsiroseomonas</taxon>
    </lineage>
</organism>
<gene>
    <name evidence="2" type="ORF">DFH01_05785</name>
</gene>
<keyword evidence="3" id="KW-1185">Reference proteome</keyword>
<accession>A0A317FK77</accession>
<sequence length="72" mass="7403">MSRKPQPHRDQGKPGLDTTGTATGGKGQPPGGEKDARGLTRDGTGFGEEPEGGKPTDARSGPWAVHPEPKGD</sequence>
<evidence type="ECO:0000313" key="2">
    <source>
        <dbReference type="EMBL" id="PWS38762.1"/>
    </source>
</evidence>
<proteinExistence type="predicted"/>
<protein>
    <submittedName>
        <fullName evidence="2">Uncharacterized protein</fullName>
    </submittedName>
</protein>
<reference evidence="3" key="1">
    <citation type="submission" date="2018-05" db="EMBL/GenBank/DDBJ databases">
        <authorList>
            <person name="Du Z."/>
            <person name="Wang X."/>
        </authorList>
    </citation>
    <scope>NUCLEOTIDE SEQUENCE [LARGE SCALE GENOMIC DNA]</scope>
    <source>
        <strain evidence="3">CQN31</strain>
    </source>
</reference>
<dbReference type="AlphaFoldDB" id="A0A317FK77"/>
<dbReference type="Proteomes" id="UP000245765">
    <property type="component" value="Unassembled WGS sequence"/>
</dbReference>
<evidence type="ECO:0000256" key="1">
    <source>
        <dbReference type="SAM" id="MobiDB-lite"/>
    </source>
</evidence>
<dbReference type="OrthoDB" id="7274197at2"/>
<comment type="caution">
    <text evidence="2">The sequence shown here is derived from an EMBL/GenBank/DDBJ whole genome shotgun (WGS) entry which is preliminary data.</text>
</comment>
<name>A0A317FK77_9PROT</name>
<dbReference type="RefSeq" id="WP_109869384.1">
    <property type="nucleotide sequence ID" value="NZ_QGNA01000001.1"/>
</dbReference>